<dbReference type="Pfam" id="PF01370">
    <property type="entry name" value="Epimerase"/>
    <property type="match status" value="1"/>
</dbReference>
<gene>
    <name evidence="2" type="ORF">UFOPK3376_00081</name>
</gene>
<sequence>MGSELGSLVATMLEAEPWVGALEGVDVDPPRRRLRKAVFHRIEPYHRQQVVDVVGRFNPHVLIHVAVWEPDARVTTAQARTFTTDAATSFLGAAAECPALEHIVVRSAACIYGRARGSLSRPDESAPPNPTTEFGRMAARLEAVANDVGRRTGVTIGAVRLAPVLGPHVPSPLGRLLRVPVVPFSAPADPPFAVVRDSDAASALVAAARVGLAEPVNVVGSGAITAWQAILRGRRLPLPLVGPEWGLARRLSHILGAPVPEHVVELLHRGRLVDGTRVQELLGFTPAHSTPEVIDRLYEWPSVIRVPSSLPWPGQPQIDRLDPETAEVAS</sequence>
<reference evidence="2" key="1">
    <citation type="submission" date="2020-05" db="EMBL/GenBank/DDBJ databases">
        <authorList>
            <person name="Chiriac C."/>
            <person name="Salcher M."/>
            <person name="Ghai R."/>
            <person name="Kavagutti S V."/>
        </authorList>
    </citation>
    <scope>NUCLEOTIDE SEQUENCE</scope>
</reference>
<dbReference type="SUPFAM" id="SSF51735">
    <property type="entry name" value="NAD(P)-binding Rossmann-fold domains"/>
    <property type="match status" value="1"/>
</dbReference>
<evidence type="ECO:0000259" key="1">
    <source>
        <dbReference type="Pfam" id="PF01370"/>
    </source>
</evidence>
<accession>A0A6J7CIK6</accession>
<dbReference type="InterPro" id="IPR036291">
    <property type="entry name" value="NAD(P)-bd_dom_sf"/>
</dbReference>
<evidence type="ECO:0000313" key="2">
    <source>
        <dbReference type="EMBL" id="CAB4857806.1"/>
    </source>
</evidence>
<dbReference type="EMBL" id="CAFBLP010000001">
    <property type="protein sequence ID" value="CAB4857806.1"/>
    <property type="molecule type" value="Genomic_DNA"/>
</dbReference>
<dbReference type="Gene3D" id="3.40.50.720">
    <property type="entry name" value="NAD(P)-binding Rossmann-like Domain"/>
    <property type="match status" value="1"/>
</dbReference>
<dbReference type="InterPro" id="IPR001509">
    <property type="entry name" value="Epimerase_deHydtase"/>
</dbReference>
<proteinExistence type="predicted"/>
<protein>
    <submittedName>
        <fullName evidence="2">Unannotated protein</fullName>
    </submittedName>
</protein>
<dbReference type="AlphaFoldDB" id="A0A6J7CIK6"/>
<organism evidence="2">
    <name type="scientific">freshwater metagenome</name>
    <dbReference type="NCBI Taxonomy" id="449393"/>
    <lineage>
        <taxon>unclassified sequences</taxon>
        <taxon>metagenomes</taxon>
        <taxon>ecological metagenomes</taxon>
    </lineage>
</organism>
<name>A0A6J7CIK6_9ZZZZ</name>
<feature type="domain" description="NAD-dependent epimerase/dehydratase" evidence="1">
    <location>
        <begin position="24"/>
        <end position="168"/>
    </location>
</feature>